<dbReference type="EMBL" id="GBXM01004578">
    <property type="protein sequence ID" value="JAI04000.1"/>
    <property type="molecule type" value="Transcribed_RNA"/>
</dbReference>
<evidence type="ECO:0000313" key="1">
    <source>
        <dbReference type="EMBL" id="JAI04000.1"/>
    </source>
</evidence>
<reference evidence="1" key="1">
    <citation type="submission" date="2014-11" db="EMBL/GenBank/DDBJ databases">
        <authorList>
            <person name="Amaro Gonzalez C."/>
        </authorList>
    </citation>
    <scope>NUCLEOTIDE SEQUENCE</scope>
</reference>
<proteinExistence type="predicted"/>
<reference evidence="1" key="2">
    <citation type="journal article" date="2015" name="Fish Shellfish Immunol.">
        <title>Early steps in the European eel (Anguilla anguilla)-Vibrio vulnificus interaction in the gills: Role of the RtxA13 toxin.</title>
        <authorList>
            <person name="Callol A."/>
            <person name="Pajuelo D."/>
            <person name="Ebbesson L."/>
            <person name="Teles M."/>
            <person name="MacKenzie S."/>
            <person name="Amaro C."/>
        </authorList>
    </citation>
    <scope>NUCLEOTIDE SEQUENCE</scope>
</reference>
<dbReference type="EMBL" id="GBXM01004580">
    <property type="protein sequence ID" value="JAI03998.1"/>
    <property type="molecule type" value="Transcribed_RNA"/>
</dbReference>
<accession>A0A0E9XMW6</accession>
<name>A0A0E9XMW6_ANGAN</name>
<dbReference type="AlphaFoldDB" id="A0A0E9XMW6"/>
<organism evidence="1">
    <name type="scientific">Anguilla anguilla</name>
    <name type="common">European freshwater eel</name>
    <name type="synonym">Muraena anguilla</name>
    <dbReference type="NCBI Taxonomy" id="7936"/>
    <lineage>
        <taxon>Eukaryota</taxon>
        <taxon>Metazoa</taxon>
        <taxon>Chordata</taxon>
        <taxon>Craniata</taxon>
        <taxon>Vertebrata</taxon>
        <taxon>Euteleostomi</taxon>
        <taxon>Actinopterygii</taxon>
        <taxon>Neopterygii</taxon>
        <taxon>Teleostei</taxon>
        <taxon>Anguilliformes</taxon>
        <taxon>Anguillidae</taxon>
        <taxon>Anguilla</taxon>
    </lineage>
</organism>
<protein>
    <submittedName>
        <fullName evidence="1">Uncharacterized protein</fullName>
    </submittedName>
</protein>
<sequence>MYTWNLENFPNLTTDLT</sequence>